<dbReference type="SUPFAM" id="SSF53098">
    <property type="entry name" value="Ribonuclease H-like"/>
    <property type="match status" value="1"/>
</dbReference>
<proteinExistence type="predicted"/>
<dbReference type="InterPro" id="IPR012337">
    <property type="entry name" value="RNaseH-like_sf"/>
</dbReference>
<dbReference type="Ensembl" id="ENSLACT00000002520.1">
    <property type="protein sequence ID" value="ENSLACP00000002500.1"/>
    <property type="gene ID" value="ENSLACG00000002231.1"/>
</dbReference>
<evidence type="ECO:0008006" key="3">
    <source>
        <dbReference type="Google" id="ProtNLM"/>
    </source>
</evidence>
<dbReference type="InParanoid" id="H2ZYM9"/>
<name>H2ZYM9_LATCH</name>
<dbReference type="Proteomes" id="UP000008672">
    <property type="component" value="Unassembled WGS sequence"/>
</dbReference>
<reference evidence="1" key="2">
    <citation type="submission" date="2025-08" db="UniProtKB">
        <authorList>
            <consortium name="Ensembl"/>
        </authorList>
    </citation>
    <scope>IDENTIFICATION</scope>
</reference>
<evidence type="ECO:0000313" key="2">
    <source>
        <dbReference type="Proteomes" id="UP000008672"/>
    </source>
</evidence>
<sequence length="409" mass="46339">NDSFNKLVSRMFPDSDIAKGYACGHTKASHLIHCIGKESIDKVRKELLPDSGEEKKWYSLSTDGSSDNDDKYFPILITCEDSEGLIGTQFLDMPTVNYADAKNIAETVEKCLSTLGLSLSNCAAFVSDNASVMIGKHRGVLKLLQEKRSGGEIYGVGCACHLAAKQGVKALSFDPQDFLVDLVYHFDKSAKQKEMLREDISFCNETIRKVLKHVSTQWLSMSYTLKRILEIWDGLRCYFLTHYDDDDTDEPGPSKRQKTNGREGDLSGAREPIYKLYVLFLHAIIPRFDAFNILLQREDPMIHRLQPAMMKLYQELLGCLMKPSVIMENKDDLLAIEVTAEDLQKSNADLFIGFSTSQMIRKQDLEGSYEVGRFRAEVRGFYQKALVYMKQKFPLKDSVLKAVVVFDPE</sequence>
<protein>
    <recommendedName>
        <fullName evidence="3">DUF4371 domain-containing protein</fullName>
    </recommendedName>
</protein>
<dbReference type="GeneTree" id="ENSGT01030000234766"/>
<dbReference type="HOGENOM" id="CLU_013265_2_0_1"/>
<reference evidence="2" key="1">
    <citation type="submission" date="2011-08" db="EMBL/GenBank/DDBJ databases">
        <title>The draft genome of Latimeria chalumnae.</title>
        <authorList>
            <person name="Di Palma F."/>
            <person name="Alfoldi J."/>
            <person name="Johnson J."/>
            <person name="Berlin A."/>
            <person name="Gnerre S."/>
            <person name="Jaffe D."/>
            <person name="MacCallum I."/>
            <person name="Young S."/>
            <person name="Walker B.J."/>
            <person name="Lander E."/>
            <person name="Lindblad-Toh K."/>
        </authorList>
    </citation>
    <scope>NUCLEOTIDE SEQUENCE [LARGE SCALE GENOMIC DNA]</scope>
    <source>
        <strain evidence="2">Wild caught</strain>
    </source>
</reference>
<dbReference type="AlphaFoldDB" id="H2ZYM9"/>
<evidence type="ECO:0000313" key="1">
    <source>
        <dbReference type="Ensembl" id="ENSLACP00000002500.1"/>
    </source>
</evidence>
<reference evidence="1" key="3">
    <citation type="submission" date="2025-09" db="UniProtKB">
        <authorList>
            <consortium name="Ensembl"/>
        </authorList>
    </citation>
    <scope>IDENTIFICATION</scope>
</reference>
<dbReference type="EMBL" id="AFYH01214942">
    <property type="status" value="NOT_ANNOTATED_CDS"/>
    <property type="molecule type" value="Genomic_DNA"/>
</dbReference>
<organism evidence="1 2">
    <name type="scientific">Latimeria chalumnae</name>
    <name type="common">Coelacanth</name>
    <dbReference type="NCBI Taxonomy" id="7897"/>
    <lineage>
        <taxon>Eukaryota</taxon>
        <taxon>Metazoa</taxon>
        <taxon>Chordata</taxon>
        <taxon>Craniata</taxon>
        <taxon>Vertebrata</taxon>
        <taxon>Euteleostomi</taxon>
        <taxon>Coelacanthiformes</taxon>
        <taxon>Coelacanthidae</taxon>
        <taxon>Latimeria</taxon>
    </lineage>
</organism>
<dbReference type="eggNOG" id="ENOG502RX81">
    <property type="taxonomic scope" value="Eukaryota"/>
</dbReference>
<dbReference type="PANTHER" id="PTHR37162">
    <property type="entry name" value="HAT FAMILY DIMERISATION DOMAINCONTAINING PROTEIN-RELATED"/>
    <property type="match status" value="1"/>
</dbReference>
<keyword evidence="2" id="KW-1185">Reference proteome</keyword>
<dbReference type="PANTHER" id="PTHR37162:SF1">
    <property type="entry name" value="BED-TYPE DOMAIN-CONTAINING PROTEIN"/>
    <property type="match status" value="1"/>
</dbReference>
<accession>H2ZYM9</accession>